<dbReference type="GO" id="GO:0036064">
    <property type="term" value="C:ciliary basal body"/>
    <property type="evidence" value="ECO:0007669"/>
    <property type="project" value="TreeGrafter"/>
</dbReference>
<accession>A0A1A9VLD5</accession>
<proteinExistence type="inferred from homology"/>
<dbReference type="AlphaFoldDB" id="A0A1A9VLD5"/>
<evidence type="ECO:0000256" key="1">
    <source>
        <dbReference type="ARBA" id="ARBA00004138"/>
    </source>
</evidence>
<evidence type="ECO:0000256" key="7">
    <source>
        <dbReference type="SAM" id="Coils"/>
    </source>
</evidence>
<evidence type="ECO:0000313" key="9">
    <source>
        <dbReference type="EnsemblMetazoa" id="GAUT040617-PA"/>
    </source>
</evidence>
<reference evidence="9" key="1">
    <citation type="submission" date="2020-05" db="UniProtKB">
        <authorList>
            <consortium name="EnsemblMetazoa"/>
        </authorList>
    </citation>
    <scope>IDENTIFICATION</scope>
    <source>
        <strain evidence="9">TTRI</strain>
    </source>
</reference>
<evidence type="ECO:0000256" key="6">
    <source>
        <dbReference type="ARBA" id="ARBA00023273"/>
    </source>
</evidence>
<dbReference type="PANTHER" id="PTHR31954">
    <property type="entry name" value="CILIA- AND FLAGELLA-ASSOCIATED PROTEIN 157"/>
    <property type="match status" value="1"/>
</dbReference>
<feature type="coiled-coil region" evidence="7">
    <location>
        <begin position="92"/>
        <end position="179"/>
    </location>
</feature>
<feature type="region of interest" description="Disordered" evidence="8">
    <location>
        <begin position="526"/>
        <end position="594"/>
    </location>
</feature>
<keyword evidence="6" id="KW-0966">Cell projection</keyword>
<evidence type="ECO:0000313" key="10">
    <source>
        <dbReference type="Proteomes" id="UP000078200"/>
    </source>
</evidence>
<name>A0A1A9VLD5_GLOAU</name>
<dbReference type="EnsemblMetazoa" id="GAUT040617-RA">
    <property type="protein sequence ID" value="GAUT040617-PA"/>
    <property type="gene ID" value="GAUT040617"/>
</dbReference>
<evidence type="ECO:0000256" key="2">
    <source>
        <dbReference type="ARBA" id="ARBA00010841"/>
    </source>
</evidence>
<comment type="subcellular location">
    <subcellularLocation>
        <location evidence="1">Cell projection</location>
        <location evidence="1">Cilium</location>
    </subcellularLocation>
</comment>
<dbReference type="Proteomes" id="UP000078200">
    <property type="component" value="Unassembled WGS sequence"/>
</dbReference>
<comment type="similarity">
    <text evidence="2">Belongs to the CFAP157 family.</text>
</comment>
<dbReference type="GO" id="GO:0008017">
    <property type="term" value="F:microtubule binding"/>
    <property type="evidence" value="ECO:0007669"/>
    <property type="project" value="TreeGrafter"/>
</dbReference>
<dbReference type="InterPro" id="IPR038844">
    <property type="entry name" value="CFAP157"/>
</dbReference>
<dbReference type="PANTHER" id="PTHR31954:SF1">
    <property type="entry name" value="CILIA- AND FLAGELLA-ASSOCIATED PROTEIN 157"/>
    <property type="match status" value="1"/>
</dbReference>
<organism evidence="9 10">
    <name type="scientific">Glossina austeni</name>
    <name type="common">Savannah tsetse fly</name>
    <dbReference type="NCBI Taxonomy" id="7395"/>
    <lineage>
        <taxon>Eukaryota</taxon>
        <taxon>Metazoa</taxon>
        <taxon>Ecdysozoa</taxon>
        <taxon>Arthropoda</taxon>
        <taxon>Hexapoda</taxon>
        <taxon>Insecta</taxon>
        <taxon>Pterygota</taxon>
        <taxon>Neoptera</taxon>
        <taxon>Endopterygota</taxon>
        <taxon>Diptera</taxon>
        <taxon>Brachycera</taxon>
        <taxon>Muscomorpha</taxon>
        <taxon>Hippoboscoidea</taxon>
        <taxon>Glossinidae</taxon>
        <taxon>Glossina</taxon>
    </lineage>
</organism>
<evidence type="ECO:0000256" key="8">
    <source>
        <dbReference type="SAM" id="MobiDB-lite"/>
    </source>
</evidence>
<sequence length="612" mass="70486">MNYLLIEAKMATKEEKVKKVKRGKKGQKKQKERLAEVQKAFYELTITDLNRKLARLRSDVTTKDETVLQLREKMRSMEEDRVDVAAHLGRTLADREEAIIKLEEELAELLKQRDIEKHEASEHIKDLEAKNKAIRNQLTSEIKLINGKLNSLDEFRIQRDNLFARFDDLEQELKEKERLHQEDIYSIEQKAVVEKDALKKEVEAKLLQVSEDFTRSSEIRNAGYTRRLIRENIGLQKEIDVLVLSQIKLQQDFNEQLAKHKEISEEYAALDHLKTQLIHSSQNKINIIEKLTNRYEKLKSKYTENLKYRSLYENIMRRNVCERFNYNDTSKKLRAMGQKLEKLQMEKTRTLSIHKQHEYEISRLQAVIEQIKKALTASVMRDEGNEEKKKKEKVTFQSARDAAEDEATVRGLTRRDLISELVDIVSSHLDYYPRTPSIPSLERSCSSIYRPGRMGLLPRTPSSLMEMFKRETKDATSVAILSSEFKLQSQSSKFIPKARTSNIGSIVDVEFGSTFYASSSDHNLRGLASGQEDAGEEASSDDYQSSEAIPPEITEENAVAADYNATPTGISSVTEEAEENESENSRLSYSSLKKSSLLSADDDDAFEINLFY</sequence>
<evidence type="ECO:0000256" key="4">
    <source>
        <dbReference type="ARBA" id="ARBA00023054"/>
    </source>
</evidence>
<dbReference type="STRING" id="7395.A0A1A9VLD5"/>
<feature type="coiled-coil region" evidence="7">
    <location>
        <begin position="326"/>
        <end position="374"/>
    </location>
</feature>
<protein>
    <recommendedName>
        <fullName evidence="3">Cilia- and flagella-associated protein 157</fullName>
    </recommendedName>
</protein>
<dbReference type="VEuPathDB" id="VectorBase:GAUT040617"/>
<evidence type="ECO:0000256" key="3">
    <source>
        <dbReference type="ARBA" id="ARBA00014087"/>
    </source>
</evidence>
<keyword evidence="5" id="KW-0969">Cilium</keyword>
<evidence type="ECO:0000256" key="5">
    <source>
        <dbReference type="ARBA" id="ARBA00023069"/>
    </source>
</evidence>
<keyword evidence="4 7" id="KW-0175">Coiled coil</keyword>
<keyword evidence="10" id="KW-1185">Reference proteome</keyword>
<feature type="compositionally biased region" description="Low complexity" evidence="8">
    <location>
        <begin position="585"/>
        <end position="594"/>
    </location>
</feature>